<reference evidence="2" key="1">
    <citation type="submission" date="2021-02" db="EMBL/GenBank/DDBJ databases">
        <title>Skermanella TT6 skin isolate.</title>
        <authorList>
            <person name="Lee K."/>
            <person name="Ganzorig M."/>
        </authorList>
    </citation>
    <scope>NUCLEOTIDE SEQUENCE</scope>
    <source>
        <strain evidence="2">TT6</strain>
    </source>
</reference>
<name>A0ABX7BHG8_9PROT</name>
<keyword evidence="2" id="KW-0614">Plasmid</keyword>
<proteinExistence type="predicted"/>
<organism evidence="2 3">
    <name type="scientific">Skermanella cutis</name>
    <dbReference type="NCBI Taxonomy" id="2775420"/>
    <lineage>
        <taxon>Bacteria</taxon>
        <taxon>Pseudomonadati</taxon>
        <taxon>Pseudomonadota</taxon>
        <taxon>Alphaproteobacteria</taxon>
        <taxon>Rhodospirillales</taxon>
        <taxon>Azospirillaceae</taxon>
        <taxon>Skermanella</taxon>
    </lineage>
</organism>
<evidence type="ECO:0000313" key="3">
    <source>
        <dbReference type="Proteomes" id="UP000595197"/>
    </source>
</evidence>
<geneLocation type="plasmid" evidence="2 3">
    <name>pTT6-2</name>
</geneLocation>
<dbReference type="RefSeq" id="WP_201083240.1">
    <property type="nucleotide sequence ID" value="NZ_CP067422.1"/>
</dbReference>
<keyword evidence="3" id="KW-1185">Reference proteome</keyword>
<evidence type="ECO:0008006" key="4">
    <source>
        <dbReference type="Google" id="ProtNLM"/>
    </source>
</evidence>
<dbReference type="EMBL" id="CP067422">
    <property type="protein sequence ID" value="QQP93575.1"/>
    <property type="molecule type" value="Genomic_DNA"/>
</dbReference>
<sequence>MADDQEPTVIQFPGAVPPKKPRAKTKRGPVVTQPQVPHGRLQLGPIHYSCPQCATRSEITGQNLIFRSIDAYCTGCGTLFRITNPAFSTKSSR</sequence>
<evidence type="ECO:0000256" key="1">
    <source>
        <dbReference type="SAM" id="MobiDB-lite"/>
    </source>
</evidence>
<protein>
    <recommendedName>
        <fullName evidence="4">Transcription factor zinc-finger domain-containing protein</fullName>
    </recommendedName>
</protein>
<accession>A0ABX7BHG8</accession>
<dbReference type="Proteomes" id="UP000595197">
    <property type="component" value="Plasmid pTT6-2"/>
</dbReference>
<gene>
    <name evidence="2" type="ORF">IGS68_31615</name>
</gene>
<feature type="region of interest" description="Disordered" evidence="1">
    <location>
        <begin position="1"/>
        <end position="38"/>
    </location>
</feature>
<evidence type="ECO:0000313" key="2">
    <source>
        <dbReference type="EMBL" id="QQP93575.1"/>
    </source>
</evidence>